<dbReference type="Gene3D" id="3.10.260.10">
    <property type="entry name" value="Transcription regulator HTH, APSES-type DNA-binding domain"/>
    <property type="match status" value="1"/>
</dbReference>
<feature type="region of interest" description="Disordered" evidence="1">
    <location>
        <begin position="232"/>
        <end position="500"/>
    </location>
</feature>
<evidence type="ECO:0000256" key="1">
    <source>
        <dbReference type="SAM" id="MobiDB-lite"/>
    </source>
</evidence>
<evidence type="ECO:0000259" key="2">
    <source>
        <dbReference type="PROSITE" id="PS51299"/>
    </source>
</evidence>
<feature type="region of interest" description="Disordered" evidence="1">
    <location>
        <begin position="514"/>
        <end position="555"/>
    </location>
</feature>
<dbReference type="AlphaFoldDB" id="A0A9P5YZV9"/>
<keyword evidence="4" id="KW-1185">Reference proteome</keyword>
<dbReference type="EMBL" id="MU155252">
    <property type="protein sequence ID" value="KAF9477735.1"/>
    <property type="molecule type" value="Genomic_DNA"/>
</dbReference>
<dbReference type="InterPro" id="IPR051642">
    <property type="entry name" value="SWI6-like"/>
</dbReference>
<feature type="domain" description="HTH APSES-type" evidence="2">
    <location>
        <begin position="36"/>
        <end position="148"/>
    </location>
</feature>
<feature type="compositionally biased region" description="Polar residues" evidence="1">
    <location>
        <begin position="260"/>
        <end position="279"/>
    </location>
</feature>
<reference evidence="3" key="1">
    <citation type="submission" date="2020-11" db="EMBL/GenBank/DDBJ databases">
        <authorList>
            <consortium name="DOE Joint Genome Institute"/>
            <person name="Ahrendt S."/>
            <person name="Riley R."/>
            <person name="Andreopoulos W."/>
            <person name="Labutti K."/>
            <person name="Pangilinan J."/>
            <person name="Ruiz-Duenas F.J."/>
            <person name="Barrasa J.M."/>
            <person name="Sanchez-Garcia M."/>
            <person name="Camarero S."/>
            <person name="Miyauchi S."/>
            <person name="Serrano A."/>
            <person name="Linde D."/>
            <person name="Babiker R."/>
            <person name="Drula E."/>
            <person name="Ayuso-Fernandez I."/>
            <person name="Pacheco R."/>
            <person name="Padilla G."/>
            <person name="Ferreira P."/>
            <person name="Barriuso J."/>
            <person name="Kellner H."/>
            <person name="Castanera R."/>
            <person name="Alfaro M."/>
            <person name="Ramirez L."/>
            <person name="Pisabarro A.G."/>
            <person name="Kuo A."/>
            <person name="Tritt A."/>
            <person name="Lipzen A."/>
            <person name="He G."/>
            <person name="Yan M."/>
            <person name="Ng V."/>
            <person name="Cullen D."/>
            <person name="Martin F."/>
            <person name="Rosso M.-N."/>
            <person name="Henrissat B."/>
            <person name="Hibbett D."/>
            <person name="Martinez A.T."/>
            <person name="Grigoriev I.V."/>
        </authorList>
    </citation>
    <scope>NUCLEOTIDE SEQUENCE</scope>
    <source>
        <strain evidence="3">CIRM-BRFM 674</strain>
    </source>
</reference>
<feature type="compositionally biased region" description="Low complexity" evidence="1">
    <location>
        <begin position="458"/>
        <end position="474"/>
    </location>
</feature>
<feature type="compositionally biased region" description="Polar residues" evidence="1">
    <location>
        <begin position="1"/>
        <end position="18"/>
    </location>
</feature>
<dbReference type="InterPro" id="IPR036887">
    <property type="entry name" value="HTH_APSES_sf"/>
</dbReference>
<dbReference type="OrthoDB" id="5562739at2759"/>
<proteinExistence type="predicted"/>
<dbReference type="GO" id="GO:0033309">
    <property type="term" value="C:SBF transcription complex"/>
    <property type="evidence" value="ECO:0007669"/>
    <property type="project" value="TreeGrafter"/>
</dbReference>
<dbReference type="GO" id="GO:0030907">
    <property type="term" value="C:MBF transcription complex"/>
    <property type="evidence" value="ECO:0007669"/>
    <property type="project" value="TreeGrafter"/>
</dbReference>
<dbReference type="PANTHER" id="PTHR43828:SF5">
    <property type="entry name" value="TRANSCRIPTIONAL REPRESSOR XBP1"/>
    <property type="match status" value="1"/>
</dbReference>
<accession>A0A9P5YZV9</accession>
<dbReference type="PROSITE" id="PS51299">
    <property type="entry name" value="HTH_APSES"/>
    <property type="match status" value="1"/>
</dbReference>
<feature type="compositionally biased region" description="Basic and acidic residues" evidence="1">
    <location>
        <begin position="538"/>
        <end position="555"/>
    </location>
</feature>
<dbReference type="GO" id="GO:0000981">
    <property type="term" value="F:DNA-binding transcription factor activity, RNA polymerase II-specific"/>
    <property type="evidence" value="ECO:0007669"/>
    <property type="project" value="UniProtKB-ARBA"/>
</dbReference>
<feature type="compositionally biased region" description="Polar residues" evidence="1">
    <location>
        <begin position="395"/>
        <end position="420"/>
    </location>
</feature>
<dbReference type="Proteomes" id="UP000807469">
    <property type="component" value="Unassembled WGS sequence"/>
</dbReference>
<comment type="caution">
    <text evidence="3">The sequence shown here is derived from an EMBL/GenBank/DDBJ whole genome shotgun (WGS) entry which is preliminary data.</text>
</comment>
<evidence type="ECO:0000313" key="4">
    <source>
        <dbReference type="Proteomes" id="UP000807469"/>
    </source>
</evidence>
<organism evidence="3 4">
    <name type="scientific">Pholiota conissans</name>
    <dbReference type="NCBI Taxonomy" id="109636"/>
    <lineage>
        <taxon>Eukaryota</taxon>
        <taxon>Fungi</taxon>
        <taxon>Dikarya</taxon>
        <taxon>Basidiomycota</taxon>
        <taxon>Agaricomycotina</taxon>
        <taxon>Agaricomycetes</taxon>
        <taxon>Agaricomycetidae</taxon>
        <taxon>Agaricales</taxon>
        <taxon>Agaricineae</taxon>
        <taxon>Strophariaceae</taxon>
        <taxon>Pholiota</taxon>
    </lineage>
</organism>
<evidence type="ECO:0000313" key="3">
    <source>
        <dbReference type="EMBL" id="KAF9477735.1"/>
    </source>
</evidence>
<gene>
    <name evidence="3" type="ORF">BDN70DRAFT_880845</name>
</gene>
<feature type="compositionally biased region" description="Basic and acidic residues" evidence="1">
    <location>
        <begin position="232"/>
        <end position="244"/>
    </location>
</feature>
<dbReference type="InterPro" id="IPR003163">
    <property type="entry name" value="Tscrpt_reg_HTH_APSES-type"/>
</dbReference>
<feature type="region of interest" description="Disordered" evidence="1">
    <location>
        <begin position="1"/>
        <end position="25"/>
    </location>
</feature>
<dbReference type="PANTHER" id="PTHR43828">
    <property type="entry name" value="ASPARAGINASE"/>
    <property type="match status" value="1"/>
</dbReference>
<dbReference type="GO" id="GO:0003677">
    <property type="term" value="F:DNA binding"/>
    <property type="evidence" value="ECO:0007669"/>
    <property type="project" value="InterPro"/>
</dbReference>
<protein>
    <recommendedName>
        <fullName evidence="2">HTH APSES-type domain-containing protein</fullName>
    </recommendedName>
</protein>
<sequence>MSASMLQDSMQPASSGSSGPRFRPYASPTHHVTKGRYITSNDVRGYIPVYEYPLNGQWIMMDIDDGYILWTGIWKALGNSKADIVKMIDSQPDLAPLIRRVRGGYLKIQGTWMPYEVALKLSRRVAWAIRDDLIPLFGPTFPSTCLAPDQPGYGQVVPNGQGRRRARRTTQPTIMQMPRAGAGWTVVTPNPGHAVPPTAVPSMRDAPPIYPAQVRSQHADYKMDSPYASHIYPRDEGLSSERHLYSPTTGSSIVADMHSPTLSHHQQHYGASNGSNHHPPSSFRKPTAGGSSKMGLSLDIRSLSMREGSSKPSPQEDIRLAPILGSGGSGDSPYALPPISAMESLRDGGSSDSAAVLRRLRMDDNDYPKPPTAACSAPAAKSSDEACSWTRRHSLSTSKPIDTSPRFQPYNSPRSYQESTAYRPRSSSSSGHGHHRPTSRADAPSSKGWSEASHEGDSTSNPSPTSPATPGSLSESEERAAYAYGTATAQRKPAFHGTGIAGRLNQQSWGAAHVLSSSHMDRDPGRISEEESFGLRRNSYEVHSDSDSTHPHRPW</sequence>
<name>A0A9P5YZV9_9AGAR</name>
<dbReference type="SUPFAM" id="SSF54616">
    <property type="entry name" value="DNA-binding domain of Mlu1-box binding protein MBP1"/>
    <property type="match status" value="1"/>
</dbReference>
<feature type="compositionally biased region" description="Basic and acidic residues" evidence="1">
    <location>
        <begin position="519"/>
        <end position="529"/>
    </location>
</feature>